<dbReference type="PANTHER" id="PTHR31157:SF1">
    <property type="entry name" value="SCP DOMAIN-CONTAINING PROTEIN"/>
    <property type="match status" value="1"/>
</dbReference>
<dbReference type="RefSeq" id="WP_204910296.1">
    <property type="nucleotide sequence ID" value="NZ_BAAAYR010000003.1"/>
</dbReference>
<dbReference type="InterPro" id="IPR014044">
    <property type="entry name" value="CAP_dom"/>
</dbReference>
<name>A0ABP6XL78_9ACTN</name>
<evidence type="ECO:0000313" key="4">
    <source>
        <dbReference type="Proteomes" id="UP001500767"/>
    </source>
</evidence>
<dbReference type="Pfam" id="PF00188">
    <property type="entry name" value="CAP"/>
    <property type="match status" value="1"/>
</dbReference>
<feature type="chain" id="PRO_5045516737" description="SCP domain-containing protein" evidence="1">
    <location>
        <begin position="30"/>
        <end position="188"/>
    </location>
</feature>
<dbReference type="SUPFAM" id="SSF55797">
    <property type="entry name" value="PR-1-like"/>
    <property type="match status" value="1"/>
</dbReference>
<dbReference type="Proteomes" id="UP001500767">
    <property type="component" value="Unassembled WGS sequence"/>
</dbReference>
<feature type="domain" description="SCP" evidence="2">
    <location>
        <begin position="62"/>
        <end position="181"/>
    </location>
</feature>
<keyword evidence="1" id="KW-0732">Signal</keyword>
<proteinExistence type="predicted"/>
<accession>A0ABP6XL78</accession>
<reference evidence="4" key="1">
    <citation type="journal article" date="2019" name="Int. J. Syst. Evol. Microbiol.">
        <title>The Global Catalogue of Microorganisms (GCM) 10K type strain sequencing project: providing services to taxonomists for standard genome sequencing and annotation.</title>
        <authorList>
            <consortium name="The Broad Institute Genomics Platform"/>
            <consortium name="The Broad Institute Genome Sequencing Center for Infectious Disease"/>
            <person name="Wu L."/>
            <person name="Ma J."/>
        </authorList>
    </citation>
    <scope>NUCLEOTIDE SEQUENCE [LARGE SCALE GENOMIC DNA]</scope>
    <source>
        <strain evidence="4">JCM 16540</strain>
    </source>
</reference>
<sequence>MTRRLPALLSALVGLGVAAASLTPVAAQAAVEPARPAVQAAAASSTFAYTNHKDWATAVFTQINVERAKNGLRALRWSDKLSLSAHRHNLQMGQQNTLSHQLPGEAPLGERVTVFYAWSACGENIGWNGARTQAGALALETAMYEETPPNDGHRRNILSTSFVDVGVDVIDDSTHGRLWLTTDFGRPR</sequence>
<gene>
    <name evidence="3" type="ORF">GCM10022197_25930</name>
</gene>
<protein>
    <recommendedName>
        <fullName evidence="2">SCP domain-containing protein</fullName>
    </recommendedName>
</protein>
<evidence type="ECO:0000259" key="2">
    <source>
        <dbReference type="Pfam" id="PF00188"/>
    </source>
</evidence>
<feature type="signal peptide" evidence="1">
    <location>
        <begin position="1"/>
        <end position="29"/>
    </location>
</feature>
<comment type="caution">
    <text evidence="3">The sequence shown here is derived from an EMBL/GenBank/DDBJ whole genome shotgun (WGS) entry which is preliminary data.</text>
</comment>
<dbReference type="PANTHER" id="PTHR31157">
    <property type="entry name" value="SCP DOMAIN-CONTAINING PROTEIN"/>
    <property type="match status" value="1"/>
</dbReference>
<evidence type="ECO:0000313" key="3">
    <source>
        <dbReference type="EMBL" id="GAA3568509.1"/>
    </source>
</evidence>
<dbReference type="EMBL" id="BAAAYR010000003">
    <property type="protein sequence ID" value="GAA3568509.1"/>
    <property type="molecule type" value="Genomic_DNA"/>
</dbReference>
<organism evidence="3 4">
    <name type="scientific">Microlunatus spumicola</name>
    <dbReference type="NCBI Taxonomy" id="81499"/>
    <lineage>
        <taxon>Bacteria</taxon>
        <taxon>Bacillati</taxon>
        <taxon>Actinomycetota</taxon>
        <taxon>Actinomycetes</taxon>
        <taxon>Propionibacteriales</taxon>
        <taxon>Propionibacteriaceae</taxon>
        <taxon>Microlunatus</taxon>
    </lineage>
</organism>
<dbReference type="Gene3D" id="3.40.33.10">
    <property type="entry name" value="CAP"/>
    <property type="match status" value="1"/>
</dbReference>
<dbReference type="CDD" id="cd05379">
    <property type="entry name" value="CAP_bacterial"/>
    <property type="match status" value="1"/>
</dbReference>
<keyword evidence="4" id="KW-1185">Reference proteome</keyword>
<dbReference type="InterPro" id="IPR035940">
    <property type="entry name" value="CAP_sf"/>
</dbReference>
<evidence type="ECO:0000256" key="1">
    <source>
        <dbReference type="SAM" id="SignalP"/>
    </source>
</evidence>